<feature type="compositionally biased region" description="Basic and acidic residues" evidence="1">
    <location>
        <begin position="251"/>
        <end position="275"/>
    </location>
</feature>
<dbReference type="EMBL" id="BLLK01000051">
    <property type="protein sequence ID" value="GFH55993.1"/>
    <property type="molecule type" value="Genomic_DNA"/>
</dbReference>
<organism evidence="2 3">
    <name type="scientific">Chaetoceros tenuissimus</name>
    <dbReference type="NCBI Taxonomy" id="426638"/>
    <lineage>
        <taxon>Eukaryota</taxon>
        <taxon>Sar</taxon>
        <taxon>Stramenopiles</taxon>
        <taxon>Ochrophyta</taxon>
        <taxon>Bacillariophyta</taxon>
        <taxon>Coscinodiscophyceae</taxon>
        <taxon>Chaetocerotophycidae</taxon>
        <taxon>Chaetocerotales</taxon>
        <taxon>Chaetocerotaceae</taxon>
        <taxon>Chaetoceros</taxon>
    </lineage>
</organism>
<evidence type="ECO:0000256" key="1">
    <source>
        <dbReference type="SAM" id="MobiDB-lite"/>
    </source>
</evidence>
<reference evidence="2 3" key="1">
    <citation type="journal article" date="2021" name="Sci. Rep.">
        <title>The genome of the diatom Chaetoceros tenuissimus carries an ancient integrated fragment of an extant virus.</title>
        <authorList>
            <person name="Hongo Y."/>
            <person name="Kimura K."/>
            <person name="Takaki Y."/>
            <person name="Yoshida Y."/>
            <person name="Baba S."/>
            <person name="Kobayashi G."/>
            <person name="Nagasaki K."/>
            <person name="Hano T."/>
            <person name="Tomaru Y."/>
        </authorList>
    </citation>
    <scope>NUCLEOTIDE SEQUENCE [LARGE SCALE GENOMIC DNA]</scope>
    <source>
        <strain evidence="2 3">NIES-3715</strain>
    </source>
</reference>
<dbReference type="AlphaFoldDB" id="A0AAD3D1J5"/>
<evidence type="ECO:0000313" key="3">
    <source>
        <dbReference type="Proteomes" id="UP001054902"/>
    </source>
</evidence>
<keyword evidence="3" id="KW-1185">Reference proteome</keyword>
<accession>A0AAD3D1J5</accession>
<comment type="caution">
    <text evidence="2">The sequence shown here is derived from an EMBL/GenBank/DDBJ whole genome shotgun (WGS) entry which is preliminary data.</text>
</comment>
<name>A0AAD3D1J5_9STRA</name>
<gene>
    <name evidence="2" type="ORF">CTEN210_12469</name>
</gene>
<evidence type="ECO:0000313" key="2">
    <source>
        <dbReference type="EMBL" id="GFH55993.1"/>
    </source>
</evidence>
<protein>
    <submittedName>
        <fullName evidence="2">Uncharacterized protein</fullName>
    </submittedName>
</protein>
<sequence length="275" mass="30090">MENIQKLVGVLEIGESLSEAMGVNLNGYAQDLLVSLPAEAGEFSSIMPAPSDDGADNDEKLFCFLSVADTLSPAMRTKLNKHVTVLLDKLTPEVGDFLHTFDPEECEGEVLTALIEACPKALLHKKDGKTPIEQAATRSQAALEYIPLFAQVAKRHKVFDESLRGGIVGDSDQDSNVLVNLAKGTDDEETCLSVFESLKECNLMKKDDIKKYSLLDLSKEKKTVHDFLTKWSETAELKDCGGDLNVAPVESDDKKRKREDNGGQDAVKDAKVDES</sequence>
<dbReference type="Proteomes" id="UP001054902">
    <property type="component" value="Unassembled WGS sequence"/>
</dbReference>
<feature type="region of interest" description="Disordered" evidence="1">
    <location>
        <begin position="248"/>
        <end position="275"/>
    </location>
</feature>
<proteinExistence type="predicted"/>